<dbReference type="AlphaFoldDB" id="A0A562IHF8"/>
<dbReference type="SMART" id="SM00637">
    <property type="entry name" value="CBD_II"/>
    <property type="match status" value="1"/>
</dbReference>
<evidence type="ECO:0000256" key="2">
    <source>
        <dbReference type="SAM" id="Phobius"/>
    </source>
</evidence>
<feature type="transmembrane region" description="Helical" evidence="2">
    <location>
        <begin position="171"/>
        <end position="191"/>
    </location>
</feature>
<dbReference type="Gene3D" id="3.30.530.20">
    <property type="match status" value="1"/>
</dbReference>
<dbReference type="Proteomes" id="UP000319825">
    <property type="component" value="Unassembled WGS sequence"/>
</dbReference>
<comment type="caution">
    <text evidence="4">The sequence shown here is derived from an EMBL/GenBank/DDBJ whole genome shotgun (WGS) entry which is preliminary data.</text>
</comment>
<accession>A0A562IHF8</accession>
<dbReference type="OrthoDB" id="9803476at2"/>
<gene>
    <name evidence="4" type="ORF">JD77_05405</name>
</gene>
<dbReference type="InterPro" id="IPR019587">
    <property type="entry name" value="Polyketide_cyclase/dehydratase"/>
</dbReference>
<evidence type="ECO:0000313" key="5">
    <source>
        <dbReference type="Proteomes" id="UP000319825"/>
    </source>
</evidence>
<dbReference type="EMBL" id="VLKE01000001">
    <property type="protein sequence ID" value="TWH70380.1"/>
    <property type="molecule type" value="Genomic_DNA"/>
</dbReference>
<dbReference type="Gene3D" id="2.60.40.290">
    <property type="match status" value="1"/>
</dbReference>
<dbReference type="SUPFAM" id="SSF55961">
    <property type="entry name" value="Bet v1-like"/>
    <property type="match status" value="1"/>
</dbReference>
<dbReference type="GO" id="GO:0004553">
    <property type="term" value="F:hydrolase activity, hydrolyzing O-glycosyl compounds"/>
    <property type="evidence" value="ECO:0007669"/>
    <property type="project" value="InterPro"/>
</dbReference>
<evidence type="ECO:0000313" key="4">
    <source>
        <dbReference type="EMBL" id="TWH70380.1"/>
    </source>
</evidence>
<dbReference type="GO" id="GO:0030247">
    <property type="term" value="F:polysaccharide binding"/>
    <property type="evidence" value="ECO:0007669"/>
    <property type="project" value="UniProtKB-UniRule"/>
</dbReference>
<sequence>MIEIGTQVDLAHPADRVWHALTDPGLLARWFTEVDVVGDASKRLLLHTVGLPGFDATVDAEVTDWRVAELVALRCQEVDRRTLLTCTLGPTADGCRLLLRESLEGGDWPAEDRARRQECYEQALTGRLPAILDWLAFQQVDLRRGDMDATAVLPVVAADGRGPAAGRRRRVALVGVAGFLLIAGALAWTVLPSEPEPAAGPLPATSPSATASSTAGATSRAPRASSSRRTPTPGESIPAPSATPAGAPSRGAAGPTPPATAEPLAARYTSKRNRLLGYTGEVVVDNPARVAQEWTVVVTLAEGSTLDRVRGAEWRQDGDTVTFTGPPVPAGQSQAFEFDVRDAAPREKAPESCSVGGQPCAGL</sequence>
<keyword evidence="5" id="KW-1185">Reference proteome</keyword>
<keyword evidence="2" id="KW-1133">Transmembrane helix</keyword>
<feature type="region of interest" description="Disordered" evidence="1">
    <location>
        <begin position="344"/>
        <end position="363"/>
    </location>
</feature>
<reference evidence="4 5" key="1">
    <citation type="submission" date="2019-07" db="EMBL/GenBank/DDBJ databases">
        <title>R&amp;d 2014.</title>
        <authorList>
            <person name="Klenk H.-P."/>
        </authorList>
    </citation>
    <scope>NUCLEOTIDE SEQUENCE [LARGE SCALE GENOMIC DNA]</scope>
    <source>
        <strain evidence="4 5">DSM 43868</strain>
    </source>
</reference>
<dbReference type="InterPro" id="IPR001919">
    <property type="entry name" value="CBD2"/>
</dbReference>
<feature type="compositionally biased region" description="Low complexity" evidence="1">
    <location>
        <begin position="201"/>
        <end position="254"/>
    </location>
</feature>
<feature type="region of interest" description="Disordered" evidence="1">
    <location>
        <begin position="198"/>
        <end position="262"/>
    </location>
</feature>
<proteinExistence type="predicted"/>
<feature type="domain" description="CBM2" evidence="3">
    <location>
        <begin position="255"/>
        <end position="363"/>
    </location>
</feature>
<name>A0A562IHF8_MICOL</name>
<organism evidence="4 5">
    <name type="scientific">Micromonospora olivasterospora</name>
    <dbReference type="NCBI Taxonomy" id="1880"/>
    <lineage>
        <taxon>Bacteria</taxon>
        <taxon>Bacillati</taxon>
        <taxon>Actinomycetota</taxon>
        <taxon>Actinomycetes</taxon>
        <taxon>Micromonosporales</taxon>
        <taxon>Micromonosporaceae</taxon>
        <taxon>Micromonospora</taxon>
    </lineage>
</organism>
<dbReference type="RefSeq" id="WP_145776672.1">
    <property type="nucleotide sequence ID" value="NZ_BAAATQ010000093.1"/>
</dbReference>
<keyword evidence="2" id="KW-0472">Membrane</keyword>
<dbReference type="GO" id="GO:0005975">
    <property type="term" value="P:carbohydrate metabolic process"/>
    <property type="evidence" value="ECO:0007669"/>
    <property type="project" value="InterPro"/>
</dbReference>
<dbReference type="PROSITE" id="PS51173">
    <property type="entry name" value="CBM2"/>
    <property type="match status" value="1"/>
</dbReference>
<keyword evidence="2" id="KW-0812">Transmembrane</keyword>
<evidence type="ECO:0000259" key="3">
    <source>
        <dbReference type="PROSITE" id="PS51173"/>
    </source>
</evidence>
<dbReference type="SUPFAM" id="SSF49384">
    <property type="entry name" value="Carbohydrate-binding domain"/>
    <property type="match status" value="1"/>
</dbReference>
<evidence type="ECO:0000256" key="1">
    <source>
        <dbReference type="SAM" id="MobiDB-lite"/>
    </source>
</evidence>
<dbReference type="InterPro" id="IPR023393">
    <property type="entry name" value="START-like_dom_sf"/>
</dbReference>
<dbReference type="InterPro" id="IPR008965">
    <property type="entry name" value="CBM2/CBM3_carb-bd_dom_sf"/>
</dbReference>
<dbReference type="Pfam" id="PF10604">
    <property type="entry name" value="Polyketide_cyc2"/>
    <property type="match status" value="1"/>
</dbReference>
<protein>
    <submittedName>
        <fullName evidence="4">Uncharacterized protein YndB with AHSA1/START domain</fullName>
    </submittedName>
</protein>
<dbReference type="InterPro" id="IPR012291">
    <property type="entry name" value="CBM2_carb-bd_dom_sf"/>
</dbReference>